<name>A0ABP3LAL6_9BACI</name>
<accession>A0ABP3LAL6</accession>
<proteinExistence type="predicted"/>
<evidence type="ECO:0000313" key="1">
    <source>
        <dbReference type="EMBL" id="GAA0495488.1"/>
    </source>
</evidence>
<dbReference type="InterPro" id="IPR006135">
    <property type="entry name" value="T3SS_substrate_exporter"/>
</dbReference>
<dbReference type="NCBIfam" id="TIGR00789">
    <property type="entry name" value="flhB_rel"/>
    <property type="match status" value="1"/>
</dbReference>
<evidence type="ECO:0000313" key="2">
    <source>
        <dbReference type="Proteomes" id="UP001500880"/>
    </source>
</evidence>
<keyword evidence="2" id="KW-1185">Reference proteome</keyword>
<dbReference type="EMBL" id="BAAADO010000004">
    <property type="protein sequence ID" value="GAA0495488.1"/>
    <property type="molecule type" value="Genomic_DNA"/>
</dbReference>
<dbReference type="SUPFAM" id="SSF160544">
    <property type="entry name" value="EscU C-terminal domain-like"/>
    <property type="match status" value="1"/>
</dbReference>
<dbReference type="Gene3D" id="3.40.1690.10">
    <property type="entry name" value="secretion proteins EscU"/>
    <property type="match status" value="1"/>
</dbReference>
<dbReference type="Proteomes" id="UP001500880">
    <property type="component" value="Unassembled WGS sequence"/>
</dbReference>
<dbReference type="RefSeq" id="WP_343841083.1">
    <property type="nucleotide sequence ID" value="NZ_BAAADO010000004.1"/>
</dbReference>
<dbReference type="InterPro" id="IPR004683">
    <property type="entry name" value="T3SS_FlhB-rel"/>
</dbReference>
<dbReference type="PANTHER" id="PTHR30531">
    <property type="entry name" value="FLAGELLAR BIOSYNTHETIC PROTEIN FLHB"/>
    <property type="match status" value="1"/>
</dbReference>
<protein>
    <submittedName>
        <fullName evidence="1">FlhB-like flagellar biosynthesis protein</fullName>
    </submittedName>
</protein>
<gene>
    <name evidence="1" type="ORF">GCM10008986_22790</name>
</gene>
<reference evidence="2" key="1">
    <citation type="journal article" date="2019" name="Int. J. Syst. Evol. Microbiol.">
        <title>The Global Catalogue of Microorganisms (GCM) 10K type strain sequencing project: providing services to taxonomists for standard genome sequencing and annotation.</title>
        <authorList>
            <consortium name="The Broad Institute Genomics Platform"/>
            <consortium name="The Broad Institute Genome Sequencing Center for Infectious Disease"/>
            <person name="Wu L."/>
            <person name="Ma J."/>
        </authorList>
    </citation>
    <scope>NUCLEOTIDE SEQUENCE [LARGE SCALE GENOMIC DNA]</scope>
    <source>
        <strain evidence="2">JCM 12389</strain>
    </source>
</reference>
<dbReference type="PANTHER" id="PTHR30531:SF12">
    <property type="entry name" value="FLAGELLAR BIOSYNTHETIC PROTEIN FLHB"/>
    <property type="match status" value="1"/>
</dbReference>
<dbReference type="InterPro" id="IPR029025">
    <property type="entry name" value="T3SS_substrate_exporter_C"/>
</dbReference>
<sequence>MTQPSEDKRKKAVALSYDETIENAPKVAASGQGKVAERILSKAKEHDVPVQEDETLVELLSALNINETIPEDLYQVVAEVFAFIYQVDRHEEERT</sequence>
<dbReference type="Pfam" id="PF01312">
    <property type="entry name" value="Bac_export_2"/>
    <property type="match status" value="1"/>
</dbReference>
<comment type="caution">
    <text evidence="1">The sequence shown here is derived from an EMBL/GenBank/DDBJ whole genome shotgun (WGS) entry which is preliminary data.</text>
</comment>
<organism evidence="1 2">
    <name type="scientific">Salinibacillus aidingensis</name>
    <dbReference type="NCBI Taxonomy" id="237684"/>
    <lineage>
        <taxon>Bacteria</taxon>
        <taxon>Bacillati</taxon>
        <taxon>Bacillota</taxon>
        <taxon>Bacilli</taxon>
        <taxon>Bacillales</taxon>
        <taxon>Bacillaceae</taxon>
        <taxon>Salinibacillus</taxon>
    </lineage>
</organism>